<evidence type="ECO:0000256" key="1">
    <source>
        <dbReference type="SAM" id="MobiDB-lite"/>
    </source>
</evidence>
<protein>
    <submittedName>
        <fullName evidence="3">Uncharacterized protein</fullName>
    </submittedName>
</protein>
<dbReference type="AlphaFoldDB" id="A0A6P8BHR3"/>
<evidence type="ECO:0000313" key="2">
    <source>
        <dbReference type="Proteomes" id="UP000515153"/>
    </source>
</evidence>
<sequence>METQTRQPRRINQLHRPQIYVNLEFGVSWSQAHLPNRHGIEYRSRGLRDKTGGGSYSRQVPPPNTNYLEPIPVVAFAYPYTVDDSNQLQLYYHPDQFLQLPVDSNYEFYQSDHSEQQQQPQHAPIPPRTSSLANSQETPQPASQTANITTVPSLPVDIGTRPATQTTITSSRDPAPRGRQFSNPRRFQPQLESPIEEPEEHRPSRESRTPVHSRGRSAPPPIADSPWNVQAQPAMFQFTQQSVPSASSPTQSAGSVAMQGRSISQGDARLWKALPEPPTSFRLGEEGMPWDALSWPMGYEPEADPEHTRVSSSYPGERRLPPSFPTAPSSRYSPRDGSASMTYLPYSPIPVANIQITSPVQTPGVSRPSATAVTSPEGRDLGALSVAMMTIDNGFESQWWNQGEREAIQVRTAPTTPVLGNNNNNNDEESGVRFISPDSAHHQLRMQDFSAATLGWALATPPLWQQSSRSNDGQSRGHQHQPSNAPSFNTESIVSPMTPPTYFNMRRTLSTRSDDAYSTMGRYA</sequence>
<dbReference type="Proteomes" id="UP000515153">
    <property type="component" value="Unplaced"/>
</dbReference>
<feature type="compositionally biased region" description="Polar residues" evidence="1">
    <location>
        <begin position="128"/>
        <end position="152"/>
    </location>
</feature>
<accession>A0A6P8BHR3</accession>
<evidence type="ECO:0000313" key="3">
    <source>
        <dbReference type="RefSeq" id="XP_030986604.1"/>
    </source>
</evidence>
<feature type="compositionally biased region" description="Basic and acidic residues" evidence="1">
    <location>
        <begin position="40"/>
        <end position="51"/>
    </location>
</feature>
<reference evidence="3" key="1">
    <citation type="journal article" date="2019" name="Mol. Biol. Evol.">
        <title>Blast fungal genomes show frequent chromosomal changes, gene gains and losses, and effector gene turnover.</title>
        <authorList>
            <person name="Gomez Luciano L.B."/>
            <person name="Jason Tsai I."/>
            <person name="Chuma I."/>
            <person name="Tosa Y."/>
            <person name="Chen Y.H."/>
            <person name="Li J.Y."/>
            <person name="Li M.Y."/>
            <person name="Jade Lu M.Y."/>
            <person name="Nakayashiki H."/>
            <person name="Li W.H."/>
        </authorList>
    </citation>
    <scope>NUCLEOTIDE SEQUENCE</scope>
    <source>
        <strain evidence="3">NI907</strain>
    </source>
</reference>
<gene>
    <name evidence="3" type="ORF">PgNI_00483</name>
</gene>
<proteinExistence type="predicted"/>
<feature type="region of interest" description="Disordered" evidence="1">
    <location>
        <begin position="297"/>
        <end position="337"/>
    </location>
</feature>
<feature type="region of interest" description="Disordered" evidence="1">
    <location>
        <begin position="40"/>
        <end position="65"/>
    </location>
</feature>
<reference evidence="3" key="3">
    <citation type="submission" date="2025-08" db="UniProtKB">
        <authorList>
            <consortium name="RefSeq"/>
        </authorList>
    </citation>
    <scope>IDENTIFICATION</scope>
    <source>
        <strain evidence="3">NI907</strain>
    </source>
</reference>
<feature type="compositionally biased region" description="Polar residues" evidence="1">
    <location>
        <begin position="162"/>
        <end position="172"/>
    </location>
</feature>
<organism evidence="2 3">
    <name type="scientific">Pyricularia grisea</name>
    <name type="common">Crabgrass-specific blast fungus</name>
    <name type="synonym">Magnaporthe grisea</name>
    <dbReference type="NCBI Taxonomy" id="148305"/>
    <lineage>
        <taxon>Eukaryota</taxon>
        <taxon>Fungi</taxon>
        <taxon>Dikarya</taxon>
        <taxon>Ascomycota</taxon>
        <taxon>Pezizomycotina</taxon>
        <taxon>Sordariomycetes</taxon>
        <taxon>Sordariomycetidae</taxon>
        <taxon>Magnaporthales</taxon>
        <taxon>Pyriculariaceae</taxon>
        <taxon>Pyricularia</taxon>
    </lineage>
</organism>
<dbReference type="RefSeq" id="XP_030986604.1">
    <property type="nucleotide sequence ID" value="XM_031120563.1"/>
</dbReference>
<keyword evidence="2" id="KW-1185">Reference proteome</keyword>
<name>A0A6P8BHR3_PYRGI</name>
<dbReference type="KEGG" id="pgri:PgNI_00483"/>
<feature type="compositionally biased region" description="Polar residues" evidence="1">
    <location>
        <begin position="465"/>
        <end position="495"/>
    </location>
</feature>
<feature type="region of interest" description="Disordered" evidence="1">
    <location>
        <begin position="110"/>
        <end position="227"/>
    </location>
</feature>
<dbReference type="GeneID" id="41955477"/>
<feature type="region of interest" description="Disordered" evidence="1">
    <location>
        <begin position="465"/>
        <end position="496"/>
    </location>
</feature>
<feature type="compositionally biased region" description="Basic and acidic residues" evidence="1">
    <location>
        <begin position="199"/>
        <end position="209"/>
    </location>
</feature>
<reference evidence="3" key="2">
    <citation type="submission" date="2019-10" db="EMBL/GenBank/DDBJ databases">
        <authorList>
            <consortium name="NCBI Genome Project"/>
        </authorList>
    </citation>
    <scope>NUCLEOTIDE SEQUENCE</scope>
    <source>
        <strain evidence="3">NI907</strain>
    </source>
</reference>